<keyword evidence="3" id="KW-1015">Disulfide bond</keyword>
<protein>
    <recommendedName>
        <fullName evidence="6">Cytochrome c oxidase subunit VIb</fullName>
    </recommendedName>
</protein>
<comment type="subcellular location">
    <subcellularLocation>
        <location evidence="1">Mitochondrion</location>
    </subcellularLocation>
</comment>
<name>A0AAN7VBS6_9COLE</name>
<dbReference type="GO" id="GO:0005739">
    <property type="term" value="C:mitochondrion"/>
    <property type="evidence" value="ECO:0007669"/>
    <property type="project" value="UniProtKB-SubCell"/>
</dbReference>
<dbReference type="PANTHER" id="PTHR11387">
    <property type="entry name" value="CYTOCHROME C OXIDASE SUBUNIT 6B"/>
    <property type="match status" value="1"/>
</dbReference>
<evidence type="ECO:0000256" key="2">
    <source>
        <dbReference type="ARBA" id="ARBA00023128"/>
    </source>
</evidence>
<dbReference type="Pfam" id="PF02297">
    <property type="entry name" value="COX6B"/>
    <property type="match status" value="1"/>
</dbReference>
<comment type="caution">
    <text evidence="4">The sequence shown here is derived from an EMBL/GenBank/DDBJ whole genome shotgun (WGS) entry which is preliminary data.</text>
</comment>
<dbReference type="InterPro" id="IPR036549">
    <property type="entry name" value="CX6/COA6-like_sf"/>
</dbReference>
<evidence type="ECO:0008006" key="6">
    <source>
        <dbReference type="Google" id="ProtNLM"/>
    </source>
</evidence>
<organism evidence="4 5">
    <name type="scientific">Pyrocoelia pectoralis</name>
    <dbReference type="NCBI Taxonomy" id="417401"/>
    <lineage>
        <taxon>Eukaryota</taxon>
        <taxon>Metazoa</taxon>
        <taxon>Ecdysozoa</taxon>
        <taxon>Arthropoda</taxon>
        <taxon>Hexapoda</taxon>
        <taxon>Insecta</taxon>
        <taxon>Pterygota</taxon>
        <taxon>Neoptera</taxon>
        <taxon>Endopterygota</taxon>
        <taxon>Coleoptera</taxon>
        <taxon>Polyphaga</taxon>
        <taxon>Elateriformia</taxon>
        <taxon>Elateroidea</taxon>
        <taxon>Lampyridae</taxon>
        <taxon>Lampyrinae</taxon>
        <taxon>Pyrocoelia</taxon>
    </lineage>
</organism>
<accession>A0AAN7VBS6</accession>
<evidence type="ECO:0000313" key="5">
    <source>
        <dbReference type="Proteomes" id="UP001329430"/>
    </source>
</evidence>
<reference evidence="4 5" key="1">
    <citation type="journal article" date="2024" name="Insects">
        <title>An Improved Chromosome-Level Genome Assembly of the Firefly Pyrocoelia pectoralis.</title>
        <authorList>
            <person name="Fu X."/>
            <person name="Meyer-Rochow V.B."/>
            <person name="Ballantyne L."/>
            <person name="Zhu X."/>
        </authorList>
    </citation>
    <scope>NUCLEOTIDE SEQUENCE [LARGE SCALE GENOMIC DNA]</scope>
    <source>
        <strain evidence="4">XCY_ONT2</strain>
    </source>
</reference>
<evidence type="ECO:0000256" key="1">
    <source>
        <dbReference type="ARBA" id="ARBA00004173"/>
    </source>
</evidence>
<dbReference type="EMBL" id="JAVRBK010000005">
    <property type="protein sequence ID" value="KAK5643284.1"/>
    <property type="molecule type" value="Genomic_DNA"/>
</dbReference>
<evidence type="ECO:0000256" key="3">
    <source>
        <dbReference type="ARBA" id="ARBA00023157"/>
    </source>
</evidence>
<dbReference type="InterPro" id="IPR048280">
    <property type="entry name" value="COX6B-like"/>
</dbReference>
<evidence type="ECO:0000313" key="4">
    <source>
        <dbReference type="EMBL" id="KAK5643284.1"/>
    </source>
</evidence>
<dbReference type="SUPFAM" id="SSF47694">
    <property type="entry name" value="Cytochrome c oxidase subunit h"/>
    <property type="match status" value="1"/>
</dbReference>
<keyword evidence="2" id="KW-0496">Mitochondrion</keyword>
<dbReference type="Gene3D" id="1.10.10.140">
    <property type="entry name" value="Cytochrome c oxidase, subunit VIb"/>
    <property type="match status" value="1"/>
</dbReference>
<dbReference type="Proteomes" id="UP001329430">
    <property type="component" value="Chromosome 5"/>
</dbReference>
<dbReference type="GO" id="GO:0045277">
    <property type="term" value="C:respiratory chain complex IV"/>
    <property type="evidence" value="ECO:0007669"/>
    <property type="project" value="InterPro"/>
</dbReference>
<gene>
    <name evidence="4" type="ORF">RI129_007129</name>
</gene>
<keyword evidence="5" id="KW-1185">Reference proteome</keyword>
<sequence>MFYDYHRCIGLFSADYEPCEYFKKVYSVLCPNAWVQKWEEQIRDHTFPRDLPGDFKE</sequence>
<dbReference type="AlphaFoldDB" id="A0AAN7VBS6"/>
<dbReference type="InterPro" id="IPR003213">
    <property type="entry name" value="Cyt_c_oxidase_su6B"/>
</dbReference>
<proteinExistence type="predicted"/>